<keyword evidence="3" id="KW-1185">Reference proteome</keyword>
<dbReference type="Proteomes" id="UP001159363">
    <property type="component" value="Chromosome X"/>
</dbReference>
<feature type="region of interest" description="Disordered" evidence="1">
    <location>
        <begin position="1"/>
        <end position="31"/>
    </location>
</feature>
<name>A0ABQ9HTS6_9NEOP</name>
<evidence type="ECO:0000313" key="3">
    <source>
        <dbReference type="Proteomes" id="UP001159363"/>
    </source>
</evidence>
<gene>
    <name evidence="2" type="ORF">PR048_013850</name>
</gene>
<sequence>MEQHWNARAGETGDPRENPPTRGNVRHDSHLRKYRVRGRGLNTIRLAQTIPTEEHRNVHQALRNLST</sequence>
<feature type="compositionally biased region" description="Basic and acidic residues" evidence="1">
    <location>
        <begin position="1"/>
        <end position="19"/>
    </location>
</feature>
<reference evidence="2 3" key="1">
    <citation type="submission" date="2023-02" db="EMBL/GenBank/DDBJ databases">
        <title>LHISI_Scaffold_Assembly.</title>
        <authorList>
            <person name="Stuart O.P."/>
            <person name="Cleave R."/>
            <person name="Magrath M.J.L."/>
            <person name="Mikheyev A.S."/>
        </authorList>
    </citation>
    <scope>NUCLEOTIDE SEQUENCE [LARGE SCALE GENOMIC DNA]</scope>
    <source>
        <strain evidence="2">Daus_M_001</strain>
        <tissue evidence="2">Leg muscle</tissue>
    </source>
</reference>
<dbReference type="EMBL" id="JARBHB010000004">
    <property type="protein sequence ID" value="KAJ8887632.1"/>
    <property type="molecule type" value="Genomic_DNA"/>
</dbReference>
<organism evidence="2 3">
    <name type="scientific">Dryococelus australis</name>
    <dbReference type="NCBI Taxonomy" id="614101"/>
    <lineage>
        <taxon>Eukaryota</taxon>
        <taxon>Metazoa</taxon>
        <taxon>Ecdysozoa</taxon>
        <taxon>Arthropoda</taxon>
        <taxon>Hexapoda</taxon>
        <taxon>Insecta</taxon>
        <taxon>Pterygota</taxon>
        <taxon>Neoptera</taxon>
        <taxon>Polyneoptera</taxon>
        <taxon>Phasmatodea</taxon>
        <taxon>Verophasmatodea</taxon>
        <taxon>Anareolatae</taxon>
        <taxon>Phasmatidae</taxon>
        <taxon>Eurycanthinae</taxon>
        <taxon>Dryococelus</taxon>
    </lineage>
</organism>
<evidence type="ECO:0000313" key="2">
    <source>
        <dbReference type="EMBL" id="KAJ8887632.1"/>
    </source>
</evidence>
<proteinExistence type="predicted"/>
<evidence type="ECO:0000256" key="1">
    <source>
        <dbReference type="SAM" id="MobiDB-lite"/>
    </source>
</evidence>
<comment type="caution">
    <text evidence="2">The sequence shown here is derived from an EMBL/GenBank/DDBJ whole genome shotgun (WGS) entry which is preliminary data.</text>
</comment>
<protein>
    <submittedName>
        <fullName evidence="2">Uncharacterized protein</fullName>
    </submittedName>
</protein>
<accession>A0ABQ9HTS6</accession>